<feature type="compositionally biased region" description="Basic residues" evidence="1">
    <location>
        <begin position="527"/>
        <end position="536"/>
    </location>
</feature>
<feature type="compositionally biased region" description="Polar residues" evidence="1">
    <location>
        <begin position="392"/>
        <end position="411"/>
    </location>
</feature>
<evidence type="ECO:0000313" key="2">
    <source>
        <dbReference type="EMBL" id="PAV22128.1"/>
    </source>
</evidence>
<dbReference type="Proteomes" id="UP000217199">
    <property type="component" value="Unassembled WGS sequence"/>
</dbReference>
<evidence type="ECO:0000313" key="3">
    <source>
        <dbReference type="Proteomes" id="UP000217199"/>
    </source>
</evidence>
<keyword evidence="3" id="KW-1185">Reference proteome</keyword>
<gene>
    <name evidence="2" type="ORF">PNOK_0208500</name>
</gene>
<feature type="region of interest" description="Disordered" evidence="1">
    <location>
        <begin position="82"/>
        <end position="154"/>
    </location>
</feature>
<dbReference type="InParanoid" id="A0A286URA0"/>
<feature type="region of interest" description="Disordered" evidence="1">
    <location>
        <begin position="240"/>
        <end position="260"/>
    </location>
</feature>
<dbReference type="OrthoDB" id="3270558at2759"/>
<feature type="region of interest" description="Disordered" evidence="1">
    <location>
        <begin position="520"/>
        <end position="560"/>
    </location>
</feature>
<feature type="compositionally biased region" description="Low complexity" evidence="1">
    <location>
        <begin position="95"/>
        <end position="135"/>
    </location>
</feature>
<feature type="compositionally biased region" description="Acidic residues" evidence="1">
    <location>
        <begin position="138"/>
        <end position="147"/>
    </location>
</feature>
<dbReference type="EMBL" id="NBII01000002">
    <property type="protein sequence ID" value="PAV22128.1"/>
    <property type="molecule type" value="Genomic_DNA"/>
</dbReference>
<comment type="caution">
    <text evidence="2">The sequence shown here is derived from an EMBL/GenBank/DDBJ whole genome shotgun (WGS) entry which is preliminary data.</text>
</comment>
<feature type="region of interest" description="Disordered" evidence="1">
    <location>
        <begin position="311"/>
        <end position="331"/>
    </location>
</feature>
<feature type="region of interest" description="Disordered" evidence="1">
    <location>
        <begin position="1"/>
        <end position="48"/>
    </location>
</feature>
<feature type="compositionally biased region" description="Low complexity" evidence="1">
    <location>
        <begin position="412"/>
        <end position="425"/>
    </location>
</feature>
<evidence type="ECO:0000256" key="1">
    <source>
        <dbReference type="SAM" id="MobiDB-lite"/>
    </source>
</evidence>
<organism evidence="2 3">
    <name type="scientific">Pyrrhoderma noxium</name>
    <dbReference type="NCBI Taxonomy" id="2282107"/>
    <lineage>
        <taxon>Eukaryota</taxon>
        <taxon>Fungi</taxon>
        <taxon>Dikarya</taxon>
        <taxon>Basidiomycota</taxon>
        <taxon>Agaricomycotina</taxon>
        <taxon>Agaricomycetes</taxon>
        <taxon>Hymenochaetales</taxon>
        <taxon>Hymenochaetaceae</taxon>
        <taxon>Pyrrhoderma</taxon>
    </lineage>
</organism>
<feature type="region of interest" description="Disordered" evidence="1">
    <location>
        <begin position="379"/>
        <end position="425"/>
    </location>
</feature>
<dbReference type="STRING" id="2282107.A0A286URA0"/>
<accession>A0A286URA0</accession>
<reference evidence="2 3" key="1">
    <citation type="journal article" date="2017" name="Mol. Ecol.">
        <title>Comparative and population genomic landscape of Phellinus noxius: A hypervariable fungus causing root rot in trees.</title>
        <authorList>
            <person name="Chung C.L."/>
            <person name="Lee T.J."/>
            <person name="Akiba M."/>
            <person name="Lee H.H."/>
            <person name="Kuo T.H."/>
            <person name="Liu D."/>
            <person name="Ke H.M."/>
            <person name="Yokoi T."/>
            <person name="Roa M.B."/>
            <person name="Lu M.J."/>
            <person name="Chang Y.Y."/>
            <person name="Ann P.J."/>
            <person name="Tsai J.N."/>
            <person name="Chen C.Y."/>
            <person name="Tzean S.S."/>
            <person name="Ota Y."/>
            <person name="Hattori T."/>
            <person name="Sahashi N."/>
            <person name="Liou R.F."/>
            <person name="Kikuchi T."/>
            <person name="Tsai I.J."/>
        </authorList>
    </citation>
    <scope>NUCLEOTIDE SEQUENCE [LARGE SCALE GENOMIC DNA]</scope>
    <source>
        <strain evidence="2 3">FFPRI411160</strain>
    </source>
</reference>
<feature type="compositionally biased region" description="Basic and acidic residues" evidence="1">
    <location>
        <begin position="22"/>
        <end position="31"/>
    </location>
</feature>
<proteinExistence type="predicted"/>
<feature type="compositionally biased region" description="Polar residues" evidence="1">
    <location>
        <begin position="82"/>
        <end position="94"/>
    </location>
</feature>
<protein>
    <submittedName>
        <fullName evidence="2">Uncharacterized protein</fullName>
    </submittedName>
</protein>
<sequence length="676" mass="74162">MLDVQRFQPLPQPSRSSRHHPLVIERGRSRDVSPAAITRKASEERRKRAARILSIQVEVACAHNRATSPVASTSLVSSANKTTADSTSIQPPHASSSTSLPTGSYSSSEPSIPSAVPSSSSSSTTRDSRSLSPPCEVREEEEDDDEPGLPPPTLQDEMQEAYAACQAVCGPRLTASRFHRCPHIHRARILCLKTQGIEVTSDKDPRINAVRDEDFVFVPPGALTLDEETQAAFQAERARREKEALARQQHEREEAEKRRVQEARRREIAAARASQRLEFKAKKTRPTYTTTTSGPLPSRMLKHSQRLIAPASFKPESSPERNGSIPGPISFKAVSRSLRGPLFPGPDESEIREHQRCTLAQARLLDSLLEPVVWEEGERSSQVGRYKESAVGSDSTISRTNSWASSTSDEQTSSTNITSPSSSPSFGKVCLPPLIEDKVLRHRQPIVHSCHPSRRTQRISVALNDSPLCLSEADQLKSEVDSTESSATKAMSIKSKLVSRMRQSVFSVTMPDASMAAYYTSGDERSAHKRKSKVNRRKPEGSRASSNDVRRFAPQPESVPIRDLNFTSETNIPLGDPHGSPSSALSPNQTRVFTPVAFVPPSPLRPRYPLIQPEWRLRPVANPCVLRLKALANVLGNAGIAWEGRAHSGSLGCGRERLTGVAFEGLGGSRLAFESK</sequence>
<dbReference type="AlphaFoldDB" id="A0A286URA0"/>
<name>A0A286URA0_9AGAM</name>